<accession>A0ABY6Q6E3</accession>
<dbReference type="SUPFAM" id="SSF51905">
    <property type="entry name" value="FAD/NAD(P)-binding domain"/>
    <property type="match status" value="1"/>
</dbReference>
<name>A0ABY6Q6E3_9GAMM</name>
<keyword evidence="3 5" id="KW-0125">Carotenoid biosynthesis</keyword>
<evidence type="ECO:0000256" key="3">
    <source>
        <dbReference type="ARBA" id="ARBA00022746"/>
    </source>
</evidence>
<dbReference type="Gene3D" id="3.50.50.60">
    <property type="entry name" value="FAD/NAD(P)-binding domain"/>
    <property type="match status" value="2"/>
</dbReference>
<evidence type="ECO:0000256" key="4">
    <source>
        <dbReference type="ARBA" id="ARBA00023002"/>
    </source>
</evidence>
<evidence type="ECO:0000259" key="6">
    <source>
        <dbReference type="Pfam" id="PF01593"/>
    </source>
</evidence>
<evidence type="ECO:0000313" key="8">
    <source>
        <dbReference type="Proteomes" id="UP001317963"/>
    </source>
</evidence>
<dbReference type="PANTHER" id="PTHR43734">
    <property type="entry name" value="PHYTOENE DESATURASE"/>
    <property type="match status" value="1"/>
</dbReference>
<evidence type="ECO:0000256" key="2">
    <source>
        <dbReference type="ARBA" id="ARBA00006046"/>
    </source>
</evidence>
<organism evidence="7 8">
    <name type="scientific">Candidatus Paraluminiphilus aquimaris</name>
    <dbReference type="NCBI Taxonomy" id="2518994"/>
    <lineage>
        <taxon>Bacteria</taxon>
        <taxon>Pseudomonadati</taxon>
        <taxon>Pseudomonadota</taxon>
        <taxon>Gammaproteobacteria</taxon>
        <taxon>Cellvibrionales</taxon>
        <taxon>Halieaceae</taxon>
        <taxon>Candidatus Paraluminiphilus</taxon>
    </lineage>
</organism>
<evidence type="ECO:0000256" key="1">
    <source>
        <dbReference type="ARBA" id="ARBA00004829"/>
    </source>
</evidence>
<evidence type="ECO:0000256" key="5">
    <source>
        <dbReference type="RuleBase" id="RU362075"/>
    </source>
</evidence>
<gene>
    <name evidence="7" type="primary">crtI</name>
    <name evidence="7" type="ORF">E0F26_06895</name>
</gene>
<comment type="similarity">
    <text evidence="2 5">Belongs to the carotenoid/retinoid oxidoreductase family.</text>
</comment>
<dbReference type="RefSeq" id="WP_279240930.1">
    <property type="nucleotide sequence ID" value="NZ_CP036501.1"/>
</dbReference>
<protein>
    <submittedName>
        <fullName evidence="7">Phytoene desaturase</fullName>
    </submittedName>
</protein>
<dbReference type="NCBIfam" id="TIGR02734">
    <property type="entry name" value="crtI_fam"/>
    <property type="match status" value="1"/>
</dbReference>
<dbReference type="PRINTS" id="PR00419">
    <property type="entry name" value="ADXRDTASE"/>
</dbReference>
<evidence type="ECO:0000313" key="7">
    <source>
        <dbReference type="EMBL" id="UZP74483.1"/>
    </source>
</evidence>
<dbReference type="EMBL" id="CP036501">
    <property type="protein sequence ID" value="UZP74483.1"/>
    <property type="molecule type" value="Genomic_DNA"/>
</dbReference>
<keyword evidence="4 5" id="KW-0560">Oxidoreductase</keyword>
<dbReference type="Proteomes" id="UP001317963">
    <property type="component" value="Chromosome"/>
</dbReference>
<dbReference type="InterPro" id="IPR054841">
    <property type="entry name" value="carotdesatCrtD"/>
</dbReference>
<dbReference type="InterPro" id="IPR014105">
    <property type="entry name" value="Carotenoid/retinoid_OxRdtase"/>
</dbReference>
<dbReference type="Pfam" id="PF01593">
    <property type="entry name" value="Amino_oxidase"/>
    <property type="match status" value="1"/>
</dbReference>
<feature type="domain" description="Amine oxidase" evidence="6">
    <location>
        <begin position="13"/>
        <end position="490"/>
    </location>
</feature>
<reference evidence="7 8" key="1">
    <citation type="submission" date="2019-02" db="EMBL/GenBank/DDBJ databases">
        <title>Halieaceae_genomes.</title>
        <authorList>
            <person name="Li S.-H."/>
        </authorList>
    </citation>
    <scope>NUCLEOTIDE SEQUENCE [LARGE SCALE GENOMIC DNA]</scope>
    <source>
        <strain evidence="7 8">JH123</strain>
    </source>
</reference>
<proteinExistence type="inferred from homology"/>
<dbReference type="NCBIfam" id="NF045637">
    <property type="entry name" value="carotdesatCrtDProt"/>
    <property type="match status" value="1"/>
</dbReference>
<keyword evidence="8" id="KW-1185">Reference proteome</keyword>
<dbReference type="InterPro" id="IPR036188">
    <property type="entry name" value="FAD/NAD-bd_sf"/>
</dbReference>
<dbReference type="InterPro" id="IPR002937">
    <property type="entry name" value="Amino_oxidase"/>
</dbReference>
<dbReference type="PANTHER" id="PTHR43734:SF7">
    <property type="entry name" value="4,4'-DIAPONEUROSPORENE OXYGENASE"/>
    <property type="match status" value="1"/>
</dbReference>
<sequence>MSKRAIVVGAGAGGLSSAIELAAAGWQVDVFEAHPEPGGKMHQRDVGGVGIDGGPTVFTMHWVFEELFKRGGRHIDDCVSLTESRRLARHAWTDGSHLDLFHDIDLSSDAIARFSDEENVEGYRRFCEHGEIIHDLLKDNFMACPQPSPAKLGYRLLRDGGKNALAVAPHQSLWKALSRYFSDPRLRQLYGRYATYVGSSPLLTPSTLMLIAHVERQGVWCVEGGMRALAHAMAEVALDNGANFHFNSPVEEITGDAHSVSGVRLKSGETYKADVVIFNGDAAALNDGLLGDRVRKAAAPRSRKERGLSAITWCMRARTSGLDLDHHNVFFAENYEREFTSIFDHRGICAEPTVYVCAQDRVNGECKSTEGERLLVLVNAPADGDRSTWTPDTLRQQRDRAMDVIKRGGVDILVEEENCVATGPDDWHARFPASGGSLYGAASHGMFSSFTRASAKSRVRGLFLAGGSVHPGPGVPMATLSGSLAAREILGRAV</sequence>
<comment type="pathway">
    <text evidence="1 5">Carotenoid biosynthesis.</text>
</comment>